<accession>A0A6M3J8B8</accession>
<name>A0A6M3J8B8_9ZZZZ</name>
<dbReference type="SMART" id="SM00470">
    <property type="entry name" value="ParB"/>
    <property type="match status" value="1"/>
</dbReference>
<reference evidence="3" key="1">
    <citation type="submission" date="2020-03" db="EMBL/GenBank/DDBJ databases">
        <title>The deep terrestrial virosphere.</title>
        <authorList>
            <person name="Holmfeldt K."/>
            <person name="Nilsson E."/>
            <person name="Simone D."/>
            <person name="Lopez-Fernandez M."/>
            <person name="Wu X."/>
            <person name="de Brujin I."/>
            <person name="Lundin D."/>
            <person name="Andersson A."/>
            <person name="Bertilsson S."/>
            <person name="Dopson M."/>
        </authorList>
    </citation>
    <scope>NUCLEOTIDE SEQUENCE</scope>
    <source>
        <strain evidence="3">MM415B00355</strain>
    </source>
</reference>
<dbReference type="Gene3D" id="3.90.1530.10">
    <property type="entry name" value="Conserved hypothetical protein from pyrococcus furiosus pfu- 392566-001, ParB domain"/>
    <property type="match status" value="1"/>
</dbReference>
<dbReference type="PANTHER" id="PTHR33375:SF1">
    <property type="entry name" value="CHROMOSOME-PARTITIONING PROTEIN PARB-RELATED"/>
    <property type="match status" value="1"/>
</dbReference>
<feature type="domain" description="ParB-like N-terminal" evidence="2">
    <location>
        <begin position="22"/>
        <end position="112"/>
    </location>
</feature>
<sequence>MPRTRTRSKPGGSTGTGSLEIREVPIEDLEADPDNARSHGERNLDAIGASLARFGQVEPLVVRRVGRGPAFRVVGGNGRLEALRRLGATTARVVEVSLGDAEAAALALALNRTAELAGWDDSALTTRLDALVAEGDGLALATGFDLAEIEAILAPLRVPSGPGIEYEPPADGAPATLKVLSVVMTEEQRAAVLEEVDRAAASGRGGGSIGGGQNAAGNALWWLVCRRGRRGKGGGP</sequence>
<dbReference type="PANTHER" id="PTHR33375">
    <property type="entry name" value="CHROMOSOME-PARTITIONING PROTEIN PARB-RELATED"/>
    <property type="match status" value="1"/>
</dbReference>
<protein>
    <recommendedName>
        <fullName evidence="2">ParB-like N-terminal domain-containing protein</fullName>
    </recommendedName>
</protein>
<dbReference type="InterPro" id="IPR036086">
    <property type="entry name" value="ParB/Sulfiredoxin_sf"/>
</dbReference>
<evidence type="ECO:0000259" key="2">
    <source>
        <dbReference type="SMART" id="SM00470"/>
    </source>
</evidence>
<evidence type="ECO:0000313" key="3">
    <source>
        <dbReference type="EMBL" id="QJA66339.1"/>
    </source>
</evidence>
<dbReference type="InterPro" id="IPR050336">
    <property type="entry name" value="Chromosome_partition/occlusion"/>
</dbReference>
<dbReference type="GO" id="GO:0007059">
    <property type="term" value="P:chromosome segregation"/>
    <property type="evidence" value="ECO:0007669"/>
    <property type="project" value="TreeGrafter"/>
</dbReference>
<dbReference type="SUPFAM" id="SSF110849">
    <property type="entry name" value="ParB/Sulfiredoxin"/>
    <property type="match status" value="1"/>
</dbReference>
<dbReference type="InterPro" id="IPR003115">
    <property type="entry name" value="ParB_N"/>
</dbReference>
<feature type="region of interest" description="Disordered" evidence="1">
    <location>
        <begin position="1"/>
        <end position="26"/>
    </location>
</feature>
<dbReference type="GO" id="GO:0005694">
    <property type="term" value="C:chromosome"/>
    <property type="evidence" value="ECO:0007669"/>
    <property type="project" value="TreeGrafter"/>
</dbReference>
<organism evidence="3">
    <name type="scientific">viral metagenome</name>
    <dbReference type="NCBI Taxonomy" id="1070528"/>
    <lineage>
        <taxon>unclassified sequences</taxon>
        <taxon>metagenomes</taxon>
        <taxon>organismal metagenomes</taxon>
    </lineage>
</organism>
<dbReference type="AlphaFoldDB" id="A0A6M3J8B8"/>
<proteinExistence type="predicted"/>
<gene>
    <name evidence="3" type="ORF">MM415B00355_0039</name>
</gene>
<dbReference type="Pfam" id="PF02195">
    <property type="entry name" value="ParB_N"/>
    <property type="match status" value="1"/>
</dbReference>
<evidence type="ECO:0000256" key="1">
    <source>
        <dbReference type="SAM" id="MobiDB-lite"/>
    </source>
</evidence>
<dbReference type="EMBL" id="MT141553">
    <property type="protein sequence ID" value="QJA66339.1"/>
    <property type="molecule type" value="Genomic_DNA"/>
</dbReference>